<feature type="domain" description="FK506-binding protein 15-like" evidence="3">
    <location>
        <begin position="366"/>
        <end position="529"/>
    </location>
</feature>
<evidence type="ECO:0000313" key="5">
    <source>
        <dbReference type="Proteomes" id="UP000316079"/>
    </source>
</evidence>
<feature type="compositionally biased region" description="Polar residues" evidence="2">
    <location>
        <begin position="772"/>
        <end position="789"/>
    </location>
</feature>
<feature type="coiled-coil region" evidence="1">
    <location>
        <begin position="270"/>
        <end position="319"/>
    </location>
</feature>
<feature type="compositionally biased region" description="Basic and acidic residues" evidence="2">
    <location>
        <begin position="732"/>
        <end position="741"/>
    </location>
</feature>
<feature type="domain" description="FK506-binding protein 15-like" evidence="3">
    <location>
        <begin position="239"/>
        <end position="323"/>
    </location>
</feature>
<dbReference type="InterPro" id="IPR056598">
    <property type="entry name" value="FKBP-15_dom"/>
</dbReference>
<evidence type="ECO:0000256" key="2">
    <source>
        <dbReference type="SAM" id="MobiDB-lite"/>
    </source>
</evidence>
<sequence>MSSRSSRRNAAEKILSRSLSVSLSLSSEVPLRAKSSSLSEPLHNPDATKAKLISRMAKMGQPMLPFIPGPSSSPSQADSSDSELEASAGVSGFPVESVGETKHWCSLNLSCLQDPSVSRRKMSSAASASPQPVHISSGPPPSVQAASLLPVAMAAAHPQPLMPGPVHAFQPVSQMFPSQTVPYQAPSDVTSFLMTEARQHNTEIRLAVGKVGDKLEHLSSRIDDLQKQSSVSLGFSNVSMETSMIMHNIQRIIQENECLKKEVFEKSSRIEEQNRKIGELLNQNQSCVEQRNLLMEQRNDSLKSSSEQTQARILQTEQEKVGMVVRVLWSTQIGLASHCSILISSEPEVLTAFFSQPSLSQEQSLDQVRLSEDMASLTTRVAALHLELSSAQQKNTSLQNKLSAAQLEEQQHCTQISTLEAQVLELKETADTARSQYRTEKQKRKEVELKLNNMEEELQDMRTEKDNLERLHCHYQLTQDELGASSPEALPSLSERKRKWQLERQRGEEELEELRRTSQEEMDRLRSQLRRARTGTDQASAEQLAQLQADLEQEWQLKLEQAAAAERQKQSRETAELREERDTLQSTLSQLQEKFDALKQPRDSGEARQELQFCRDKIKKLQMCVASPLDFTSHHLQWRRSTELVFCCCYCVFQCRELEQSVLMLKQEERRLSQLQAETSTEVKRVMNAVFQSLREEFEVGESYSGAAVLQVLLSTIKNVTLKLLSEQGRSSPEHPEERPGLRMNGQGDGEESTSEGEEDVNVCTQDESEESGVQHSDITSRRAASSTLSEDEVTSEQLYDDGGAQEVTSEQLHDDGGAQEVTSEQLHDDGGAQEVTSEQLHDDGGAQEVTSEQFHDDGGAQEVTSEQLHDDGGAQEVTSEQLHDDGGAQEVTSEQLHDDGGAQEVTSQLPEQEVMLMDDPKTAHMFFGGPPENPPPLPTELSPSSPMPAAPDHDSLTSFLMLLTWFPLLVSSCLRTSWSLQTLQTDHPHSHLSAAVLGAFNSSASSAKDQEEEEEELSLKGRPPPAPLFGDNDEDEEDLDWLS</sequence>
<feature type="coiled-coil region" evidence="1">
    <location>
        <begin position="374"/>
        <end position="471"/>
    </location>
</feature>
<feature type="region of interest" description="Disordered" evidence="2">
    <location>
        <begin position="930"/>
        <end position="951"/>
    </location>
</feature>
<evidence type="ECO:0000313" key="4">
    <source>
        <dbReference type="EMBL" id="TRZ03920.1"/>
    </source>
</evidence>
<feature type="region of interest" description="Disordered" evidence="2">
    <location>
        <begin position="502"/>
        <end position="542"/>
    </location>
</feature>
<keyword evidence="1" id="KW-0175">Coiled coil</keyword>
<dbReference type="Proteomes" id="UP000316079">
    <property type="component" value="Unassembled WGS sequence"/>
</dbReference>
<feature type="region of interest" description="Disordered" evidence="2">
    <location>
        <begin position="727"/>
        <end position="903"/>
    </location>
</feature>
<feature type="compositionally biased region" description="Acidic residues" evidence="2">
    <location>
        <begin position="1032"/>
        <end position="1044"/>
    </location>
</feature>
<dbReference type="PANTHER" id="PTHR44927:SF1">
    <property type="entry name" value="FK506-BINDING PROTEIN 15"/>
    <property type="match status" value="1"/>
</dbReference>
<organism evidence="4 5">
    <name type="scientific">Danionella cerebrum</name>
    <dbReference type="NCBI Taxonomy" id="2873325"/>
    <lineage>
        <taxon>Eukaryota</taxon>
        <taxon>Metazoa</taxon>
        <taxon>Chordata</taxon>
        <taxon>Craniata</taxon>
        <taxon>Vertebrata</taxon>
        <taxon>Euteleostomi</taxon>
        <taxon>Actinopterygii</taxon>
        <taxon>Neopterygii</taxon>
        <taxon>Teleostei</taxon>
        <taxon>Ostariophysi</taxon>
        <taxon>Cypriniformes</taxon>
        <taxon>Danionidae</taxon>
        <taxon>Danioninae</taxon>
        <taxon>Danionella</taxon>
    </lineage>
</organism>
<feature type="coiled-coil region" evidence="1">
    <location>
        <begin position="658"/>
        <end position="685"/>
    </location>
</feature>
<dbReference type="Pfam" id="PF23649">
    <property type="entry name" value="FKBP15"/>
    <property type="match status" value="2"/>
</dbReference>
<name>A0A553RP16_9TELE</name>
<dbReference type="STRING" id="623744.A0A553RP16"/>
<proteinExistence type="predicted"/>
<feature type="compositionally biased region" description="Low complexity" evidence="2">
    <location>
        <begin position="18"/>
        <end position="27"/>
    </location>
</feature>
<feature type="region of interest" description="Disordered" evidence="2">
    <location>
        <begin position="1004"/>
        <end position="1044"/>
    </location>
</feature>
<dbReference type="OrthoDB" id="77911at2759"/>
<evidence type="ECO:0000259" key="3">
    <source>
        <dbReference type="Pfam" id="PF23649"/>
    </source>
</evidence>
<dbReference type="EMBL" id="SRMA01002883">
    <property type="protein sequence ID" value="TRZ03920.1"/>
    <property type="molecule type" value="Genomic_DNA"/>
</dbReference>
<accession>A0A553RP16</accession>
<feature type="compositionally biased region" description="Basic and acidic residues" evidence="2">
    <location>
        <begin position="502"/>
        <end position="526"/>
    </location>
</feature>
<feature type="compositionally biased region" description="Acidic residues" evidence="2">
    <location>
        <begin position="749"/>
        <end position="771"/>
    </location>
</feature>
<protein>
    <recommendedName>
        <fullName evidence="3">FK506-binding protein 15-like domain-containing protein</fullName>
    </recommendedName>
</protein>
<dbReference type="AlphaFoldDB" id="A0A553RP16"/>
<dbReference type="PANTHER" id="PTHR44927">
    <property type="entry name" value="FK506-BINDING PROTEIN 15"/>
    <property type="match status" value="1"/>
</dbReference>
<dbReference type="GO" id="GO:0030426">
    <property type="term" value="C:growth cone"/>
    <property type="evidence" value="ECO:0007669"/>
    <property type="project" value="TreeGrafter"/>
</dbReference>
<feature type="compositionally biased region" description="Low complexity" evidence="2">
    <location>
        <begin position="70"/>
        <end position="79"/>
    </location>
</feature>
<reference evidence="4 5" key="1">
    <citation type="journal article" date="2019" name="Sci. Data">
        <title>Hybrid genome assembly and annotation of Danionella translucida.</title>
        <authorList>
            <person name="Kadobianskyi M."/>
            <person name="Schulze L."/>
            <person name="Schuelke M."/>
            <person name="Judkewitz B."/>
        </authorList>
    </citation>
    <scope>NUCLEOTIDE SEQUENCE [LARGE SCALE GENOMIC DNA]</scope>
    <source>
        <strain evidence="4 5">Bolton</strain>
    </source>
</reference>
<gene>
    <name evidence="4" type="ORF">DNTS_011098</name>
</gene>
<feature type="coiled-coil region" evidence="1">
    <location>
        <begin position="560"/>
        <end position="594"/>
    </location>
</feature>
<feature type="region of interest" description="Disordered" evidence="2">
    <location>
        <begin position="122"/>
        <end position="141"/>
    </location>
</feature>
<comment type="caution">
    <text evidence="4">The sequence shown here is derived from an EMBL/GenBank/DDBJ whole genome shotgun (WGS) entry which is preliminary data.</text>
</comment>
<evidence type="ECO:0000256" key="1">
    <source>
        <dbReference type="SAM" id="Coils"/>
    </source>
</evidence>
<feature type="region of interest" description="Disordered" evidence="2">
    <location>
        <begin position="18"/>
        <end position="88"/>
    </location>
</feature>
<keyword evidence="5" id="KW-1185">Reference proteome</keyword>